<protein>
    <submittedName>
        <fullName evidence="2">Uncharacterized protein</fullName>
    </submittedName>
</protein>
<sequence>MDPPSEPPRPLSTDAEAIDTPHLARFEFSEQGTKILMVEWHPGDVAASASSSASASASASARPDNTTVTSSRPAAAPKPDSDPASPPPPGLDRPALDSAAAWEVSWPGKSTVLPARDADQDAAGACRRVYFLLPQEASIPPAVTIARPGRPSLVVKPLPAIFPDGFDADAGARGVLHTLWAKKRLSELDREMDAELRANAESVGLEMALAEKKWIVDNFFRPPPAPSTSAPLSPRSPVPGRLGDKLKGLKLATSATDLLPSPTGWCHRLDKATPLPSFVLVHKLTTTVSLANTFTGAGVTSHTLLPQMGDVAVPSFSAIARGNGNGNGYAAPASLDAAVKGVLSSHPGPADGEDDLFALPISPRSPDMKKSPFSIL</sequence>
<accession>A0A9Q8V714</accession>
<proteinExistence type="predicted"/>
<dbReference type="OrthoDB" id="5344482at2759"/>
<feature type="compositionally biased region" description="Pro residues" evidence="1">
    <location>
        <begin position="1"/>
        <end position="10"/>
    </location>
</feature>
<feature type="region of interest" description="Disordered" evidence="1">
    <location>
        <begin position="1"/>
        <end position="22"/>
    </location>
</feature>
<dbReference type="GeneID" id="72063744"/>
<evidence type="ECO:0000313" key="3">
    <source>
        <dbReference type="Proteomes" id="UP000829364"/>
    </source>
</evidence>
<dbReference type="EMBL" id="CP086354">
    <property type="protein sequence ID" value="UNI15228.1"/>
    <property type="molecule type" value="Genomic_DNA"/>
</dbReference>
<evidence type="ECO:0000256" key="1">
    <source>
        <dbReference type="SAM" id="MobiDB-lite"/>
    </source>
</evidence>
<dbReference type="RefSeq" id="XP_047838709.1">
    <property type="nucleotide sequence ID" value="XM_047982743.1"/>
</dbReference>
<keyword evidence="3" id="KW-1185">Reference proteome</keyword>
<evidence type="ECO:0000313" key="2">
    <source>
        <dbReference type="EMBL" id="UNI15228.1"/>
    </source>
</evidence>
<feature type="compositionally biased region" description="Low complexity" evidence="1">
    <location>
        <begin position="46"/>
        <end position="61"/>
    </location>
</feature>
<dbReference type="KEGG" id="ptkz:JDV02_001782"/>
<dbReference type="Proteomes" id="UP000829364">
    <property type="component" value="Chromosome 1"/>
</dbReference>
<feature type="region of interest" description="Disordered" evidence="1">
    <location>
        <begin position="45"/>
        <end position="95"/>
    </location>
</feature>
<organism evidence="2 3">
    <name type="scientific">Purpureocillium takamizusanense</name>
    <dbReference type="NCBI Taxonomy" id="2060973"/>
    <lineage>
        <taxon>Eukaryota</taxon>
        <taxon>Fungi</taxon>
        <taxon>Dikarya</taxon>
        <taxon>Ascomycota</taxon>
        <taxon>Pezizomycotina</taxon>
        <taxon>Sordariomycetes</taxon>
        <taxon>Hypocreomycetidae</taxon>
        <taxon>Hypocreales</taxon>
        <taxon>Ophiocordycipitaceae</taxon>
        <taxon>Purpureocillium</taxon>
    </lineage>
</organism>
<reference evidence="2" key="1">
    <citation type="submission" date="2021-11" db="EMBL/GenBank/DDBJ databases">
        <title>Purpureocillium_takamizusanense_genome.</title>
        <authorList>
            <person name="Nguyen N.-H."/>
        </authorList>
    </citation>
    <scope>NUCLEOTIDE SEQUENCE</scope>
    <source>
        <strain evidence="2">PT3</strain>
    </source>
</reference>
<dbReference type="AlphaFoldDB" id="A0A9Q8V714"/>
<gene>
    <name evidence="2" type="ORF">JDV02_001782</name>
</gene>
<name>A0A9Q8V714_9HYPO</name>